<dbReference type="STRING" id="1121421.SAMN02745123_03451"/>
<keyword evidence="4" id="KW-0288">FMN</keyword>
<name>A0A1M6W1K2_9FIRM</name>
<reference evidence="7" key="1">
    <citation type="submission" date="2016-11" db="EMBL/GenBank/DDBJ databases">
        <authorList>
            <person name="Varghese N."/>
            <person name="Submissions S."/>
        </authorList>
    </citation>
    <scope>NUCLEOTIDE SEQUENCE [LARGE SCALE GENOMIC DNA]</scope>
    <source>
        <strain evidence="7">DSM 10349</strain>
    </source>
</reference>
<sequence length="315" mass="33638">MKLKTNLCNLLGIEYPILQGGMAWVSTAELAAAVSEAGGLGVIGAGHAPTEWLEEQIKKAKSITKKPFGVNVMLMSPFAEQNMELIIRERVPVVTTGAGNPGKFIPRLKEVGTRVIPVIPSVALAQRMAKAGVDAVIAEGGESGGHIGELSTMPLVPQVVDAVEIPVIAAGGFFDGRGLIAALALGAQGIQMGTRFMSATECTIHDNVKELLIKAKDRDTIVTGRTTGHPVRIIRNKLAKQFEERERQGAPVEELEQMGVGRLRMAMVEGEIQEGSVMAGQICSMIKRVEPANDIIKDIMTGAELVLNRLGRGEF</sequence>
<evidence type="ECO:0000313" key="6">
    <source>
        <dbReference type="EMBL" id="SHK87691.1"/>
    </source>
</evidence>
<evidence type="ECO:0000256" key="3">
    <source>
        <dbReference type="ARBA" id="ARBA00022630"/>
    </source>
</evidence>
<dbReference type="RefSeq" id="WP_072916859.1">
    <property type="nucleotide sequence ID" value="NZ_FRAR01000027.1"/>
</dbReference>
<dbReference type="InterPro" id="IPR013785">
    <property type="entry name" value="Aldolase_TIM"/>
</dbReference>
<protein>
    <recommendedName>
        <fullName evidence="2">Probable nitronate monooxygenase</fullName>
    </recommendedName>
</protein>
<dbReference type="OrthoDB" id="9778912at2"/>
<dbReference type="Gene3D" id="3.20.20.70">
    <property type="entry name" value="Aldolase class I"/>
    <property type="match status" value="1"/>
</dbReference>
<accession>A0A1M6W1K2</accession>
<evidence type="ECO:0000256" key="5">
    <source>
        <dbReference type="ARBA" id="ARBA00023002"/>
    </source>
</evidence>
<evidence type="ECO:0000256" key="2">
    <source>
        <dbReference type="ARBA" id="ARBA00013457"/>
    </source>
</evidence>
<proteinExistence type="predicted"/>
<organism evidence="6 7">
    <name type="scientific">Desulforamulus aeronauticus DSM 10349</name>
    <dbReference type="NCBI Taxonomy" id="1121421"/>
    <lineage>
        <taxon>Bacteria</taxon>
        <taxon>Bacillati</taxon>
        <taxon>Bacillota</taxon>
        <taxon>Clostridia</taxon>
        <taxon>Eubacteriales</taxon>
        <taxon>Peptococcaceae</taxon>
        <taxon>Desulforamulus</taxon>
    </lineage>
</organism>
<dbReference type="Proteomes" id="UP000183997">
    <property type="component" value="Unassembled WGS sequence"/>
</dbReference>
<dbReference type="SUPFAM" id="SSF51412">
    <property type="entry name" value="Inosine monophosphate dehydrogenase (IMPDH)"/>
    <property type="match status" value="1"/>
</dbReference>
<evidence type="ECO:0000313" key="7">
    <source>
        <dbReference type="Proteomes" id="UP000183997"/>
    </source>
</evidence>
<dbReference type="InterPro" id="IPR017569">
    <property type="entry name" value="Enoyl_ACP_red-II_put"/>
</dbReference>
<keyword evidence="5" id="KW-0560">Oxidoreductase</keyword>
<dbReference type="GO" id="GO:0018580">
    <property type="term" value="F:nitronate monooxygenase activity"/>
    <property type="evidence" value="ECO:0007669"/>
    <property type="project" value="InterPro"/>
</dbReference>
<dbReference type="NCBIfam" id="TIGR03151">
    <property type="entry name" value="enACPred_II"/>
    <property type="match status" value="1"/>
</dbReference>
<dbReference type="PANTHER" id="PTHR32332:SF20">
    <property type="entry name" value="2-NITROPROPANE DIOXYGENASE-LIKE PROTEIN"/>
    <property type="match status" value="1"/>
</dbReference>
<dbReference type="PANTHER" id="PTHR32332">
    <property type="entry name" value="2-NITROPROPANE DIOXYGENASE"/>
    <property type="match status" value="1"/>
</dbReference>
<keyword evidence="7" id="KW-1185">Reference proteome</keyword>
<keyword evidence="3" id="KW-0285">Flavoprotein</keyword>
<comment type="function">
    <text evidence="1">Nitronate monooxygenase that uses molecular oxygen to catalyze the oxidative denitrification of alkyl nitronates. Acts on propionate 3-nitronate (P3N), the presumed physiological substrate. Probably functions in the detoxification of P3N, a metabolic poison produced by plants and fungi as a defense mechanism.</text>
</comment>
<evidence type="ECO:0000256" key="1">
    <source>
        <dbReference type="ARBA" id="ARBA00003535"/>
    </source>
</evidence>
<dbReference type="EMBL" id="FRAR01000027">
    <property type="protein sequence ID" value="SHK87691.1"/>
    <property type="molecule type" value="Genomic_DNA"/>
</dbReference>
<evidence type="ECO:0000256" key="4">
    <source>
        <dbReference type="ARBA" id="ARBA00022643"/>
    </source>
</evidence>
<dbReference type="InterPro" id="IPR004136">
    <property type="entry name" value="NMO"/>
</dbReference>
<dbReference type="Pfam" id="PF03060">
    <property type="entry name" value="NMO"/>
    <property type="match status" value="2"/>
</dbReference>
<gene>
    <name evidence="6" type="ORF">SAMN02745123_03451</name>
</gene>
<dbReference type="CDD" id="cd04730">
    <property type="entry name" value="NPD_like"/>
    <property type="match status" value="1"/>
</dbReference>
<dbReference type="AlphaFoldDB" id="A0A1M6W1K2"/>